<dbReference type="EMBL" id="CM000913">
    <property type="protein sequence ID" value="EFG10554.1"/>
    <property type="molecule type" value="Genomic_DNA"/>
</dbReference>
<dbReference type="OrthoDB" id="8480037at2"/>
<feature type="domain" description="Thioesterase TesA-like" evidence="3">
    <location>
        <begin position="19"/>
        <end position="237"/>
    </location>
</feature>
<dbReference type="InterPro" id="IPR029058">
    <property type="entry name" value="AB_hydrolase_fold"/>
</dbReference>
<evidence type="ECO:0000256" key="1">
    <source>
        <dbReference type="ARBA" id="ARBA00007169"/>
    </source>
</evidence>
<dbReference type="SUPFAM" id="SSF53474">
    <property type="entry name" value="alpha/beta-Hydrolases"/>
    <property type="match status" value="1"/>
</dbReference>
<gene>
    <name evidence="4" type="ORF">SCLAV_5487</name>
</gene>
<keyword evidence="2" id="KW-0378">Hydrolase</keyword>
<dbReference type="AlphaFoldDB" id="E2Q0L1"/>
<evidence type="ECO:0000313" key="4">
    <source>
        <dbReference type="EMBL" id="EFG10554.1"/>
    </source>
</evidence>
<evidence type="ECO:0000256" key="2">
    <source>
        <dbReference type="ARBA" id="ARBA00022801"/>
    </source>
</evidence>
<dbReference type="SMART" id="SM00824">
    <property type="entry name" value="PKS_TE"/>
    <property type="match status" value="1"/>
</dbReference>
<dbReference type="eggNOG" id="COG3208">
    <property type="taxonomic scope" value="Bacteria"/>
</dbReference>
<dbReference type="KEGG" id="sclf:BB341_01105"/>
<comment type="similarity">
    <text evidence="1">Belongs to the thioesterase family.</text>
</comment>
<dbReference type="GO" id="GO:0008610">
    <property type="term" value="P:lipid biosynthetic process"/>
    <property type="evidence" value="ECO:0007669"/>
    <property type="project" value="TreeGrafter"/>
</dbReference>
<dbReference type="PANTHER" id="PTHR11487">
    <property type="entry name" value="THIOESTERASE"/>
    <property type="match status" value="1"/>
</dbReference>
<dbReference type="Pfam" id="PF00975">
    <property type="entry name" value="Thioesterase"/>
    <property type="match status" value="1"/>
</dbReference>
<name>E2Q0L1_STRCL</name>
<dbReference type="InterPro" id="IPR020802">
    <property type="entry name" value="TesA-like"/>
</dbReference>
<accession>E2Q0L1</accession>
<sequence>MPLADGGPGPSAVGRVTLVCCPYAGAAPTAFLPLGRALAGAAPGVRVLVAQLPGRGRRVREPLESSLTALADSLAAVVAAEPGPVVLYGHSMGALLAYAVARAVRPAHLAVSGCCPPGAPRPAGPWHTRSDEELVAGMVRLGAAREPFADPDIRALALPVLRADLRAAERWAPEPGPPLDCPVTAVAGDRDPEAPPRTVSGWAWLTRGGYRRETLHGGHFLVEECLPELAAVLDGVIRRTVPAR</sequence>
<dbReference type="GO" id="GO:0016787">
    <property type="term" value="F:hydrolase activity"/>
    <property type="evidence" value="ECO:0007669"/>
    <property type="project" value="UniProtKB-KW"/>
</dbReference>
<proteinExistence type="inferred from homology"/>
<reference evidence="4 5" key="1">
    <citation type="journal article" date="2010" name="Genome Biol. Evol.">
        <title>The sequence of a 1.8-mb bacterial linear plasmid reveals a rich evolutionary reservoir of secondary metabolic pathways.</title>
        <authorList>
            <person name="Medema M.H."/>
            <person name="Trefzer A."/>
            <person name="Kovalchuk A."/>
            <person name="van den Berg M."/>
            <person name="Mueller U."/>
            <person name="Heijne W."/>
            <person name="Wu L."/>
            <person name="Alam M.T."/>
            <person name="Ronning C.M."/>
            <person name="Nierman W.C."/>
            <person name="Bovenberg R.A.L."/>
            <person name="Breitling R."/>
            <person name="Takano E."/>
        </authorList>
    </citation>
    <scope>NUCLEOTIDE SEQUENCE [LARGE SCALE GENOMIC DNA]</scope>
    <source>
        <strain evidence="5">ATCC 27064 / DSM 738 / JCM 4710 / NBRC 13307 / NCIMB 12785 / NRRL 3585 / VKM Ac-602</strain>
    </source>
</reference>
<dbReference type="InterPro" id="IPR012223">
    <property type="entry name" value="TEII"/>
</dbReference>
<evidence type="ECO:0000313" key="5">
    <source>
        <dbReference type="Proteomes" id="UP000002357"/>
    </source>
</evidence>
<evidence type="ECO:0000259" key="3">
    <source>
        <dbReference type="SMART" id="SM00824"/>
    </source>
</evidence>
<dbReference type="InterPro" id="IPR001031">
    <property type="entry name" value="Thioesterase"/>
</dbReference>
<dbReference type="PANTHER" id="PTHR11487:SF0">
    <property type="entry name" value="S-ACYL FATTY ACID SYNTHASE THIOESTERASE, MEDIUM CHAIN"/>
    <property type="match status" value="1"/>
</dbReference>
<dbReference type="Proteomes" id="UP000002357">
    <property type="component" value="Chromosome"/>
</dbReference>
<protein>
    <submittedName>
        <fullName evidence="4">Thioesterase</fullName>
    </submittedName>
</protein>
<dbReference type="STRING" id="1901.BB341_01105"/>
<keyword evidence="5" id="KW-1185">Reference proteome</keyword>
<organism evidence="4 5">
    <name type="scientific">Streptomyces clavuligerus</name>
    <dbReference type="NCBI Taxonomy" id="1901"/>
    <lineage>
        <taxon>Bacteria</taxon>
        <taxon>Bacillati</taxon>
        <taxon>Actinomycetota</taxon>
        <taxon>Actinomycetes</taxon>
        <taxon>Kitasatosporales</taxon>
        <taxon>Streptomycetaceae</taxon>
        <taxon>Streptomyces</taxon>
    </lineage>
</organism>
<dbReference type="Gene3D" id="3.40.50.1820">
    <property type="entry name" value="alpha/beta hydrolase"/>
    <property type="match status" value="1"/>
</dbReference>